<organism evidence="1 2">
    <name type="scientific">Streptomyces lusitanus</name>
    <dbReference type="NCBI Taxonomy" id="68232"/>
    <lineage>
        <taxon>Bacteria</taxon>
        <taxon>Bacillati</taxon>
        <taxon>Actinomycetota</taxon>
        <taxon>Actinomycetes</taxon>
        <taxon>Kitasatosporales</taxon>
        <taxon>Streptomycetaceae</taxon>
        <taxon>Streptomyces</taxon>
    </lineage>
</organism>
<reference evidence="1 2" key="1">
    <citation type="submission" date="2023-05" db="EMBL/GenBank/DDBJ databases">
        <title>Streptomyces fuscus sp. nov., a brown-black pigment producing actinomyces isolated from dry sand of Sea duck farm.</title>
        <authorList>
            <person name="Xie J."/>
            <person name="Shen N."/>
        </authorList>
    </citation>
    <scope>NUCLEOTIDE SEQUENCE [LARGE SCALE GENOMIC DNA]</scope>
    <source>
        <strain evidence="1 2">CGMCC 4.1745</strain>
    </source>
</reference>
<dbReference type="RefSeq" id="WP_394306108.1">
    <property type="nucleotide sequence ID" value="NZ_JASKMA010000006.1"/>
</dbReference>
<accession>A0ABU3JPF3</accession>
<protein>
    <submittedName>
        <fullName evidence="1">Uncharacterized protein</fullName>
    </submittedName>
</protein>
<sequence>MSKRSALAARTLSRFGELEWYGLSAESNPVHGYLQVPLMKWRFKARSERTAQLIRESVRASSTQVEWTLDTSRRNWVLLPSRVSNEARGLANPAFSKALELIITQDQEFCRRALADFERIISDLREVSIPEI</sequence>
<dbReference type="EMBL" id="JASKMA010000006">
    <property type="protein sequence ID" value="MDT6983841.1"/>
    <property type="molecule type" value="Genomic_DNA"/>
</dbReference>
<name>A0ABU3JPF3_9ACTN</name>
<gene>
    <name evidence="1" type="ORF">QNO04_10245</name>
</gene>
<comment type="caution">
    <text evidence="1">The sequence shown here is derived from an EMBL/GenBank/DDBJ whole genome shotgun (WGS) entry which is preliminary data.</text>
</comment>
<dbReference type="Proteomes" id="UP001249760">
    <property type="component" value="Unassembled WGS sequence"/>
</dbReference>
<proteinExistence type="predicted"/>
<keyword evidence="2" id="KW-1185">Reference proteome</keyword>
<evidence type="ECO:0000313" key="2">
    <source>
        <dbReference type="Proteomes" id="UP001249760"/>
    </source>
</evidence>
<evidence type="ECO:0000313" key="1">
    <source>
        <dbReference type="EMBL" id="MDT6983841.1"/>
    </source>
</evidence>